<gene>
    <name evidence="1" type="ORF">LCGC14_1015770</name>
</gene>
<accession>A0A0F9MYV3</accession>
<organism evidence="1">
    <name type="scientific">marine sediment metagenome</name>
    <dbReference type="NCBI Taxonomy" id="412755"/>
    <lineage>
        <taxon>unclassified sequences</taxon>
        <taxon>metagenomes</taxon>
        <taxon>ecological metagenomes</taxon>
    </lineage>
</organism>
<comment type="caution">
    <text evidence="1">The sequence shown here is derived from an EMBL/GenBank/DDBJ whole genome shotgun (WGS) entry which is preliminary data.</text>
</comment>
<reference evidence="1" key="1">
    <citation type="journal article" date="2015" name="Nature">
        <title>Complex archaea that bridge the gap between prokaryotes and eukaryotes.</title>
        <authorList>
            <person name="Spang A."/>
            <person name="Saw J.H."/>
            <person name="Jorgensen S.L."/>
            <person name="Zaremba-Niedzwiedzka K."/>
            <person name="Martijn J."/>
            <person name="Lind A.E."/>
            <person name="van Eijk R."/>
            <person name="Schleper C."/>
            <person name="Guy L."/>
            <person name="Ettema T.J."/>
        </authorList>
    </citation>
    <scope>NUCLEOTIDE SEQUENCE</scope>
</reference>
<sequence>MRKRNFLKAVCLFTCLSILMLSVPGAIASERTVKKTFRPSIMERAAMFFSFLPFLNLNTNGDTSSETVSNDDSGKKIRITGGKTKMMLGNDD</sequence>
<dbReference type="EMBL" id="LAZR01004027">
    <property type="protein sequence ID" value="KKN12500.1"/>
    <property type="molecule type" value="Genomic_DNA"/>
</dbReference>
<proteinExistence type="predicted"/>
<protein>
    <submittedName>
        <fullName evidence="1">Uncharacterized protein</fullName>
    </submittedName>
</protein>
<dbReference type="AlphaFoldDB" id="A0A0F9MYV3"/>
<name>A0A0F9MYV3_9ZZZZ</name>
<evidence type="ECO:0000313" key="1">
    <source>
        <dbReference type="EMBL" id="KKN12500.1"/>
    </source>
</evidence>